<dbReference type="EMBL" id="UYYA01000292">
    <property type="protein sequence ID" value="VDM53363.1"/>
    <property type="molecule type" value="Genomic_DNA"/>
</dbReference>
<name>A0A0R3PD16_ANGCS</name>
<keyword evidence="2" id="KW-1185">Reference proteome</keyword>
<evidence type="ECO:0000313" key="3">
    <source>
        <dbReference type="WBParaSite" id="ACOC_0000177701-mRNA-1"/>
    </source>
</evidence>
<evidence type="ECO:0000313" key="1">
    <source>
        <dbReference type="EMBL" id="VDM53363.1"/>
    </source>
</evidence>
<organism evidence="3">
    <name type="scientific">Angiostrongylus costaricensis</name>
    <name type="common">Nematode worm</name>
    <dbReference type="NCBI Taxonomy" id="334426"/>
    <lineage>
        <taxon>Eukaryota</taxon>
        <taxon>Metazoa</taxon>
        <taxon>Ecdysozoa</taxon>
        <taxon>Nematoda</taxon>
        <taxon>Chromadorea</taxon>
        <taxon>Rhabditida</taxon>
        <taxon>Rhabditina</taxon>
        <taxon>Rhabditomorpha</taxon>
        <taxon>Strongyloidea</taxon>
        <taxon>Metastrongylidae</taxon>
        <taxon>Angiostrongylus</taxon>
    </lineage>
</organism>
<dbReference type="AlphaFoldDB" id="A0A0R3PD16"/>
<protein>
    <submittedName>
        <fullName evidence="1 3">Uncharacterized protein</fullName>
    </submittedName>
</protein>
<proteinExistence type="predicted"/>
<accession>A0A0R3PD16</accession>
<evidence type="ECO:0000313" key="2">
    <source>
        <dbReference type="Proteomes" id="UP000267027"/>
    </source>
</evidence>
<reference evidence="1 2" key="2">
    <citation type="submission" date="2018-11" db="EMBL/GenBank/DDBJ databases">
        <authorList>
            <consortium name="Pathogen Informatics"/>
        </authorList>
    </citation>
    <scope>NUCLEOTIDE SEQUENCE [LARGE SCALE GENOMIC DNA]</scope>
    <source>
        <strain evidence="1 2">Costa Rica</strain>
    </source>
</reference>
<reference evidence="3" key="1">
    <citation type="submission" date="2017-02" db="UniProtKB">
        <authorList>
            <consortium name="WormBaseParasite"/>
        </authorList>
    </citation>
    <scope>IDENTIFICATION</scope>
</reference>
<sequence>MHQQGGEAAQHGLSEMYADLTYLAWTACPHQLCCPSIISIFPSFAGLAKVCPRSSPPQAVAVLEDKREICHYGQFDTKTVENPGSGLVLAGLPGANAKLNLGNAAGE</sequence>
<dbReference type="WBParaSite" id="ACOC_0000177701-mRNA-1">
    <property type="protein sequence ID" value="ACOC_0000177701-mRNA-1"/>
    <property type="gene ID" value="ACOC_0000177701"/>
</dbReference>
<gene>
    <name evidence="1" type="ORF">ACOC_LOCUS1778</name>
</gene>
<dbReference type="Proteomes" id="UP000267027">
    <property type="component" value="Unassembled WGS sequence"/>
</dbReference>